<dbReference type="AlphaFoldDB" id="A0A919MMQ8"/>
<dbReference type="InterPro" id="IPR037523">
    <property type="entry name" value="VOC_core"/>
</dbReference>
<protein>
    <recommendedName>
        <fullName evidence="1">VOC domain-containing protein</fullName>
    </recommendedName>
</protein>
<accession>A0A919MMQ8</accession>
<comment type="caution">
    <text evidence="2">The sequence shown here is derived from an EMBL/GenBank/DDBJ whole genome shotgun (WGS) entry which is preliminary data.</text>
</comment>
<dbReference type="Pfam" id="PF00903">
    <property type="entry name" value="Glyoxalase"/>
    <property type="match status" value="1"/>
</dbReference>
<dbReference type="EMBL" id="BOMQ01000016">
    <property type="protein sequence ID" value="GIE47673.1"/>
    <property type="molecule type" value="Genomic_DNA"/>
</dbReference>
<sequence length="219" mass="23476">MSAAVPVCYVRNIDQARDFYAMFGYNERQSGEQDGGLWSYLQSAGHTLLLACVQPPLIQAELPLLIYLYVDDLAAVRERFEAAGHAVEPAGYPAHAPGGEARTRDPDGNVVVFGQRTGTPEHHREHSGEAARSSLLREAAEAIGRRGGAPAGCQVGHADGSTCDEPAEVKLADSWGDTVWGCLGHTDEALINARSAFIATEDGLGLGPWLRTRRGRPEA</sequence>
<dbReference type="Gene3D" id="3.10.180.10">
    <property type="entry name" value="2,3-Dihydroxybiphenyl 1,2-Dioxygenase, domain 1"/>
    <property type="match status" value="1"/>
</dbReference>
<dbReference type="Proteomes" id="UP000647172">
    <property type="component" value="Unassembled WGS sequence"/>
</dbReference>
<reference evidence="2" key="1">
    <citation type="submission" date="2021-01" db="EMBL/GenBank/DDBJ databases">
        <title>Whole genome shotgun sequence of Actinoplanes nipponensis NBRC 14063.</title>
        <authorList>
            <person name="Komaki H."/>
            <person name="Tamura T."/>
        </authorList>
    </citation>
    <scope>NUCLEOTIDE SEQUENCE</scope>
    <source>
        <strain evidence="2">NBRC 14063</strain>
    </source>
</reference>
<dbReference type="SUPFAM" id="SSF54593">
    <property type="entry name" value="Glyoxalase/Bleomycin resistance protein/Dihydroxybiphenyl dioxygenase"/>
    <property type="match status" value="1"/>
</dbReference>
<evidence type="ECO:0000313" key="3">
    <source>
        <dbReference type="Proteomes" id="UP000647172"/>
    </source>
</evidence>
<gene>
    <name evidence="2" type="ORF">Ani05nite_12070</name>
</gene>
<dbReference type="InterPro" id="IPR029068">
    <property type="entry name" value="Glyas_Bleomycin-R_OHBP_Dase"/>
</dbReference>
<evidence type="ECO:0000313" key="2">
    <source>
        <dbReference type="EMBL" id="GIE47673.1"/>
    </source>
</evidence>
<evidence type="ECO:0000259" key="1">
    <source>
        <dbReference type="PROSITE" id="PS51819"/>
    </source>
</evidence>
<proteinExistence type="predicted"/>
<feature type="domain" description="VOC" evidence="1">
    <location>
        <begin position="2"/>
        <end position="116"/>
    </location>
</feature>
<name>A0A919MMQ8_9ACTN</name>
<organism evidence="2 3">
    <name type="scientific">Actinoplanes nipponensis</name>
    <dbReference type="NCBI Taxonomy" id="135950"/>
    <lineage>
        <taxon>Bacteria</taxon>
        <taxon>Bacillati</taxon>
        <taxon>Actinomycetota</taxon>
        <taxon>Actinomycetes</taxon>
        <taxon>Micromonosporales</taxon>
        <taxon>Micromonosporaceae</taxon>
        <taxon>Actinoplanes</taxon>
    </lineage>
</organism>
<dbReference type="PROSITE" id="PS51819">
    <property type="entry name" value="VOC"/>
    <property type="match status" value="1"/>
</dbReference>
<keyword evidence="3" id="KW-1185">Reference proteome</keyword>
<dbReference type="InterPro" id="IPR004360">
    <property type="entry name" value="Glyas_Fos-R_dOase_dom"/>
</dbReference>